<dbReference type="GO" id="GO:0016747">
    <property type="term" value="F:acyltransferase activity, transferring groups other than amino-acyl groups"/>
    <property type="evidence" value="ECO:0007669"/>
    <property type="project" value="InterPro"/>
</dbReference>
<dbReference type="KEGG" id="ebla:JGUZn3_11820"/>
<feature type="domain" description="N-acetyltransferase" evidence="1">
    <location>
        <begin position="21"/>
        <end position="158"/>
    </location>
</feature>
<proteinExistence type="predicted"/>
<evidence type="ECO:0000259" key="1">
    <source>
        <dbReference type="PROSITE" id="PS51186"/>
    </source>
</evidence>
<dbReference type="CDD" id="cd04301">
    <property type="entry name" value="NAT_SF"/>
    <property type="match status" value="1"/>
</dbReference>
<protein>
    <submittedName>
        <fullName evidence="2">Acetyltransferase (GNAT) family protein</fullName>
    </submittedName>
</protein>
<dbReference type="SUPFAM" id="SSF55729">
    <property type="entry name" value="Acyl-CoA N-acyltransferases (Nat)"/>
    <property type="match status" value="1"/>
</dbReference>
<evidence type="ECO:0000313" key="3">
    <source>
        <dbReference type="Proteomes" id="UP000516349"/>
    </source>
</evidence>
<accession>A0A7H1NRJ8</accession>
<dbReference type="InterPro" id="IPR000182">
    <property type="entry name" value="GNAT_dom"/>
</dbReference>
<dbReference type="PROSITE" id="PS51186">
    <property type="entry name" value="GNAT"/>
    <property type="match status" value="1"/>
</dbReference>
<dbReference type="RefSeq" id="WP_203412684.1">
    <property type="nucleotide sequence ID" value="NZ_CP060244.1"/>
</dbReference>
<dbReference type="Pfam" id="PF00583">
    <property type="entry name" value="Acetyltransf_1"/>
    <property type="match status" value="1"/>
</dbReference>
<reference evidence="2 3" key="1">
    <citation type="submission" date="2020-08" db="EMBL/GenBank/DDBJ databases">
        <title>Complete genome sequence of Entomobacter blattae G55GP.</title>
        <authorList>
            <person name="Poehlein A."/>
            <person name="Guzman J."/>
            <person name="Daniel R."/>
            <person name="Vilcinskas A."/>
        </authorList>
    </citation>
    <scope>NUCLEOTIDE SEQUENCE [LARGE SCALE GENOMIC DNA]</scope>
    <source>
        <strain evidence="2 3">G55GP</strain>
    </source>
</reference>
<dbReference type="EMBL" id="CP060244">
    <property type="protein sequence ID" value="QNT78408.1"/>
    <property type="molecule type" value="Genomic_DNA"/>
</dbReference>
<evidence type="ECO:0000313" key="2">
    <source>
        <dbReference type="EMBL" id="QNT78408.1"/>
    </source>
</evidence>
<keyword evidence="2" id="KW-0808">Transferase</keyword>
<keyword evidence="3" id="KW-1185">Reference proteome</keyword>
<name>A0A7H1NRJ8_9PROT</name>
<dbReference type="Gene3D" id="3.40.630.30">
    <property type="match status" value="1"/>
</dbReference>
<sequence>MTSSNNIHIEYTTKSKSTDKFTISKANSDDTSKIVSFLQFFKEISFCDWQDEEHIRNVLHSDSSRCYLAKKNNHTIIGVIIGGFMGTRATLNHIAVSPLFRNNKIGTALTKAMLSDFYDNGIKRVFLFIDNKNKTAYKFWSSFGFLPTVGETTCELDL</sequence>
<organism evidence="2 3">
    <name type="scientific">Entomobacter blattae</name>
    <dbReference type="NCBI Taxonomy" id="2762277"/>
    <lineage>
        <taxon>Bacteria</taxon>
        <taxon>Pseudomonadati</taxon>
        <taxon>Pseudomonadota</taxon>
        <taxon>Alphaproteobacteria</taxon>
        <taxon>Acetobacterales</taxon>
        <taxon>Acetobacteraceae</taxon>
        <taxon>Entomobacter</taxon>
    </lineage>
</organism>
<dbReference type="Proteomes" id="UP000516349">
    <property type="component" value="Chromosome"/>
</dbReference>
<dbReference type="AlphaFoldDB" id="A0A7H1NRJ8"/>
<dbReference type="InterPro" id="IPR016181">
    <property type="entry name" value="Acyl_CoA_acyltransferase"/>
</dbReference>
<gene>
    <name evidence="2" type="ORF">JGUZn3_11820</name>
</gene>